<accession>A0AAE9GLV0</accession>
<organism evidence="1 2">
    <name type="scientific">Gordonia phage Santhid</name>
    <dbReference type="NCBI Taxonomy" id="2927281"/>
    <lineage>
        <taxon>Viruses</taxon>
        <taxon>Duplodnaviria</taxon>
        <taxon>Heunggongvirae</taxon>
        <taxon>Uroviricota</taxon>
        <taxon>Caudoviricetes</taxon>
        <taxon>Santhisvirus</taxon>
        <taxon>Santhisvirus santhid</taxon>
    </lineage>
</organism>
<dbReference type="EMBL" id="OM818327">
    <property type="protein sequence ID" value="UOK18053.1"/>
    <property type="molecule type" value="Genomic_DNA"/>
</dbReference>
<name>A0AAE9GLV0_9CAUD</name>
<sequence>MTSPDGAGLPSGPEKIGQWNPLVALGKLGEQLIMQPLSHLLAWILGDEPEDWDTFEELAGNLIPALIRLPVRVIVQLIGNIPVIGDGVEAAFANWLKTTNETATDAAETVVSVGTQVNYVQQIIALRSGRPVWETGPDRTGEVSFPWCLMNLNPATIELGGGAHSVSISGQTGFTSAGGDSHRHSGTSLDGAAPNHPHTVMMNPPVVNATASYAPWGNIIFGTAAERKVFGWVAYKTGVVNTFHLDVYKLEADGSATFTGYSSPNLAGELSSTMLSWMQHLMNAGSITADIGDMYDVQFRMTGPGTVHIAGVNFYNPTRLPGFRPYTSGSGRNPASNPTPATISTVDRDAMYTGPTPFVSIGIDVGQVDIGRFFFDDFNDRSAFGPRWITYGPIRIRNGRFEHNESGLAITSGAAMYHQPLASDADAVGFDHWPETGSDPRFRATGVGMHCSSGLGAGVWLSADGRGVYLETGGYTYGSRTLRAQHAPVGGGRLLLEFDPADNTYRVYHGSTDTEPLFAWPDPGGIVQRGIGRRWWSLLVTGGFLAPSTKGDNVTAADIATEEEAA</sequence>
<gene>
    <name evidence="1" type="primary">25</name>
    <name evidence="1" type="ORF">SEA_SANTHID_25</name>
</gene>
<proteinExistence type="predicted"/>
<reference evidence="1" key="1">
    <citation type="submission" date="2022-02" db="EMBL/GenBank/DDBJ databases">
        <authorList>
            <person name="Bastian A.M."/>
            <person name="Blankespoor M.J."/>
            <person name="Fynaardt G.K."/>
            <person name="Gilmeister S.A."/>
            <person name="Hurley E."/>
            <person name="Jones M."/>
            <person name="McKenney E.J."/>
            <person name="Olguin A.N."/>
            <person name="Rens M.N."/>
            <person name="Sterk A.E."/>
            <person name="Swart S.M."/>
            <person name="Thurm C.L."/>
            <person name="Trevino A."/>
            <person name="VanEgdom A."/>
            <person name="Veach M.C."/>
            <person name="Pavich L.R."/>
            <person name="Tolsma S."/>
            <person name="Garlena R.A."/>
            <person name="Russell D.A."/>
            <person name="Jacobs-Sera D."/>
            <person name="Hatfull G.F."/>
        </authorList>
    </citation>
    <scope>NUCLEOTIDE SEQUENCE</scope>
</reference>
<protein>
    <submittedName>
        <fullName evidence="1">Minor tail protein</fullName>
    </submittedName>
</protein>
<dbReference type="KEGG" id="vg:80559358"/>
<keyword evidence="2" id="KW-1185">Reference proteome</keyword>
<dbReference type="Proteomes" id="UP000831266">
    <property type="component" value="Segment"/>
</dbReference>
<dbReference type="RefSeq" id="YP_010842563.1">
    <property type="nucleotide sequence ID" value="NC_079142.1"/>
</dbReference>
<evidence type="ECO:0000313" key="2">
    <source>
        <dbReference type="Proteomes" id="UP000831266"/>
    </source>
</evidence>
<evidence type="ECO:0000313" key="1">
    <source>
        <dbReference type="EMBL" id="UOK18053.1"/>
    </source>
</evidence>
<dbReference type="GeneID" id="80559358"/>